<dbReference type="EMBL" id="JAVDUU010000003">
    <property type="protein sequence ID" value="MDR6942983.1"/>
    <property type="molecule type" value="Genomic_DNA"/>
</dbReference>
<dbReference type="Gene3D" id="1.10.10.10">
    <property type="entry name" value="Winged helix-like DNA-binding domain superfamily/Winged helix DNA-binding domain"/>
    <property type="match status" value="1"/>
</dbReference>
<sequence>MKSSRFFEYIYIDYYSATPKYIQLANSIIKSVREGKLLINETLPSINELNLNFEISRDTAEKAYKHLKSIGLLGSVPGKGYYIKHTAADQQFKVFLIFNKLSTHKKLVYDAIVDGLGHEAAIDFYIYNNDFEFFKKLLQNRSNNDYTHFVILPHFMDGGENVHDIINTLPKEKLIILDKLVPGVKGDFAAVYENFEKDISKALEEALPQLMKYHTLKIIFPEYTYFPGEILKGFFSFCIQYAFTYKVVHDIQQEPINEGEVFINLMENDLVVLIERILATKLQIGKDIGVISYNETPLKKIILNGLTTISTDFEKMGQLTAQIIKNGTPARYEVPFYLTLRASL</sequence>
<dbReference type="RefSeq" id="WP_310096562.1">
    <property type="nucleotide sequence ID" value="NZ_JAVDUU010000003.1"/>
</dbReference>
<proteinExistence type="predicted"/>
<keyword evidence="2 5" id="KW-0238">DNA-binding</keyword>
<dbReference type="CDD" id="cd07377">
    <property type="entry name" value="WHTH_GntR"/>
    <property type="match status" value="1"/>
</dbReference>
<dbReference type="Pfam" id="PF00392">
    <property type="entry name" value="GntR"/>
    <property type="match status" value="1"/>
</dbReference>
<dbReference type="SMART" id="SM00345">
    <property type="entry name" value="HTH_GNTR"/>
    <property type="match status" value="1"/>
</dbReference>
<evidence type="ECO:0000313" key="6">
    <source>
        <dbReference type="Proteomes" id="UP001247620"/>
    </source>
</evidence>
<protein>
    <submittedName>
        <fullName evidence="5">DNA-binding transcriptional regulator YhcF (GntR family)</fullName>
    </submittedName>
</protein>
<evidence type="ECO:0000313" key="5">
    <source>
        <dbReference type="EMBL" id="MDR6942983.1"/>
    </source>
</evidence>
<keyword evidence="6" id="KW-1185">Reference proteome</keyword>
<dbReference type="SUPFAM" id="SSF46785">
    <property type="entry name" value="Winged helix' DNA-binding domain"/>
    <property type="match status" value="1"/>
</dbReference>
<dbReference type="PANTHER" id="PTHR38445">
    <property type="entry name" value="HTH-TYPE TRANSCRIPTIONAL REPRESSOR YTRA"/>
    <property type="match status" value="1"/>
</dbReference>
<gene>
    <name evidence="5" type="ORF">J2W55_002836</name>
</gene>
<dbReference type="Gene3D" id="3.40.50.2300">
    <property type="match status" value="2"/>
</dbReference>
<dbReference type="InterPro" id="IPR036390">
    <property type="entry name" value="WH_DNA-bd_sf"/>
</dbReference>
<feature type="domain" description="HTH gntR-type" evidence="4">
    <location>
        <begin position="18"/>
        <end position="86"/>
    </location>
</feature>
<dbReference type="SUPFAM" id="SSF53822">
    <property type="entry name" value="Periplasmic binding protein-like I"/>
    <property type="match status" value="1"/>
</dbReference>
<dbReference type="Proteomes" id="UP001247620">
    <property type="component" value="Unassembled WGS sequence"/>
</dbReference>
<name>A0ABU1TCB7_9SPHI</name>
<evidence type="ECO:0000256" key="2">
    <source>
        <dbReference type="ARBA" id="ARBA00023125"/>
    </source>
</evidence>
<evidence type="ECO:0000259" key="4">
    <source>
        <dbReference type="PROSITE" id="PS50949"/>
    </source>
</evidence>
<comment type="caution">
    <text evidence="5">The sequence shown here is derived from an EMBL/GenBank/DDBJ whole genome shotgun (WGS) entry which is preliminary data.</text>
</comment>
<accession>A0ABU1TCB7</accession>
<dbReference type="InterPro" id="IPR000524">
    <property type="entry name" value="Tscrpt_reg_HTH_GntR"/>
</dbReference>
<dbReference type="InterPro" id="IPR036388">
    <property type="entry name" value="WH-like_DNA-bd_sf"/>
</dbReference>
<evidence type="ECO:0000256" key="3">
    <source>
        <dbReference type="ARBA" id="ARBA00023163"/>
    </source>
</evidence>
<dbReference type="PANTHER" id="PTHR38445:SF10">
    <property type="entry name" value="GNTR-FAMILY TRANSCRIPTIONAL REGULATOR"/>
    <property type="match status" value="1"/>
</dbReference>
<dbReference type="InterPro" id="IPR028082">
    <property type="entry name" value="Peripla_BP_I"/>
</dbReference>
<keyword evidence="3" id="KW-0804">Transcription</keyword>
<organism evidence="5 6">
    <name type="scientific">Mucilaginibacter pocheonensis</name>
    <dbReference type="NCBI Taxonomy" id="398050"/>
    <lineage>
        <taxon>Bacteria</taxon>
        <taxon>Pseudomonadati</taxon>
        <taxon>Bacteroidota</taxon>
        <taxon>Sphingobacteriia</taxon>
        <taxon>Sphingobacteriales</taxon>
        <taxon>Sphingobacteriaceae</taxon>
        <taxon>Mucilaginibacter</taxon>
    </lineage>
</organism>
<keyword evidence="1" id="KW-0805">Transcription regulation</keyword>
<dbReference type="GO" id="GO:0003677">
    <property type="term" value="F:DNA binding"/>
    <property type="evidence" value="ECO:0007669"/>
    <property type="project" value="UniProtKB-KW"/>
</dbReference>
<dbReference type="PROSITE" id="PS50949">
    <property type="entry name" value="HTH_GNTR"/>
    <property type="match status" value="1"/>
</dbReference>
<reference evidence="5 6" key="1">
    <citation type="submission" date="2023-07" db="EMBL/GenBank/DDBJ databases">
        <title>Sorghum-associated microbial communities from plants grown in Nebraska, USA.</title>
        <authorList>
            <person name="Schachtman D."/>
        </authorList>
    </citation>
    <scope>NUCLEOTIDE SEQUENCE [LARGE SCALE GENOMIC DNA]</scope>
    <source>
        <strain evidence="5 6">3262</strain>
    </source>
</reference>
<evidence type="ECO:0000256" key="1">
    <source>
        <dbReference type="ARBA" id="ARBA00023015"/>
    </source>
</evidence>